<dbReference type="Gene3D" id="1.10.730.10">
    <property type="entry name" value="Isoleucyl-tRNA Synthetase, Domain 1"/>
    <property type="match status" value="1"/>
</dbReference>
<name>A0A9N9JFB9_9GLOM</name>
<evidence type="ECO:0000313" key="2">
    <source>
        <dbReference type="Proteomes" id="UP000789508"/>
    </source>
</evidence>
<protein>
    <submittedName>
        <fullName evidence="1">2304_t:CDS:1</fullName>
    </submittedName>
</protein>
<comment type="caution">
    <text evidence="1">The sequence shown here is derived from an EMBL/GenBank/DDBJ whole genome shotgun (WGS) entry which is preliminary data.</text>
</comment>
<sequence length="53" mass="6221">GLKNEKLEEYKKKCNSVVQEFQKRMDNYELTNAFSQIQTLLDESNKLISDLVP</sequence>
<evidence type="ECO:0000313" key="1">
    <source>
        <dbReference type="EMBL" id="CAG8777926.1"/>
    </source>
</evidence>
<dbReference type="EMBL" id="CAJVPS010056902">
    <property type="protein sequence ID" value="CAG8777926.1"/>
    <property type="molecule type" value="Genomic_DNA"/>
</dbReference>
<proteinExistence type="predicted"/>
<dbReference type="AlphaFoldDB" id="A0A9N9JFB9"/>
<dbReference type="Proteomes" id="UP000789508">
    <property type="component" value="Unassembled WGS sequence"/>
</dbReference>
<keyword evidence="2" id="KW-1185">Reference proteome</keyword>
<reference evidence="1" key="1">
    <citation type="submission" date="2021-06" db="EMBL/GenBank/DDBJ databases">
        <authorList>
            <person name="Kallberg Y."/>
            <person name="Tangrot J."/>
            <person name="Rosling A."/>
        </authorList>
    </citation>
    <scope>NUCLEOTIDE SEQUENCE</scope>
    <source>
        <strain evidence="1">FL130A</strain>
    </source>
</reference>
<organism evidence="1 2">
    <name type="scientific">Ambispora leptoticha</name>
    <dbReference type="NCBI Taxonomy" id="144679"/>
    <lineage>
        <taxon>Eukaryota</taxon>
        <taxon>Fungi</taxon>
        <taxon>Fungi incertae sedis</taxon>
        <taxon>Mucoromycota</taxon>
        <taxon>Glomeromycotina</taxon>
        <taxon>Glomeromycetes</taxon>
        <taxon>Archaeosporales</taxon>
        <taxon>Ambisporaceae</taxon>
        <taxon>Ambispora</taxon>
    </lineage>
</organism>
<gene>
    <name evidence="1" type="ORF">ALEPTO_LOCUS14505</name>
</gene>
<accession>A0A9N9JFB9</accession>
<dbReference type="OrthoDB" id="10520280at2759"/>
<feature type="non-terminal residue" evidence="1">
    <location>
        <position position="1"/>
    </location>
</feature>